<feature type="region of interest" description="Disordered" evidence="4">
    <location>
        <begin position="360"/>
        <end position="529"/>
    </location>
</feature>
<reference evidence="6" key="1">
    <citation type="journal article" date="2021" name="bioRxiv">
        <title>Whole Genome Assembly and Annotation of Northern Wild Rice, Zizania palustris L., Supports a Whole Genome Duplication in the Zizania Genus.</title>
        <authorList>
            <person name="Haas M."/>
            <person name="Kono T."/>
            <person name="Macchietto M."/>
            <person name="Millas R."/>
            <person name="McGilp L."/>
            <person name="Shao M."/>
            <person name="Duquette J."/>
            <person name="Hirsch C.N."/>
            <person name="Kimball J."/>
        </authorList>
    </citation>
    <scope>NUCLEOTIDE SEQUENCE</scope>
    <source>
        <tissue evidence="6">Fresh leaf tissue</tissue>
    </source>
</reference>
<dbReference type="EMBL" id="JAAALK010000284">
    <property type="protein sequence ID" value="KAG8069033.1"/>
    <property type="molecule type" value="Genomic_DNA"/>
</dbReference>
<accession>A0A8J5W124</accession>
<dbReference type="AlphaFoldDB" id="A0A8J5W124"/>
<dbReference type="SMART" id="SM00384">
    <property type="entry name" value="AT_hook"/>
    <property type="match status" value="13"/>
</dbReference>
<name>A0A8J5W124_ZIZPA</name>
<dbReference type="InterPro" id="IPR017956">
    <property type="entry name" value="AT_hook_DNA-bd_motif"/>
</dbReference>
<comment type="caution">
    <text evidence="6">The sequence shown here is derived from an EMBL/GenBank/DDBJ whole genome shotgun (WGS) entry which is preliminary data.</text>
</comment>
<keyword evidence="3" id="KW-0539">Nucleus</keyword>
<dbReference type="Proteomes" id="UP000729402">
    <property type="component" value="Unassembled WGS sequence"/>
</dbReference>
<dbReference type="GO" id="GO:0005730">
    <property type="term" value="C:nucleolus"/>
    <property type="evidence" value="ECO:0007669"/>
    <property type="project" value="TreeGrafter"/>
</dbReference>
<dbReference type="GO" id="GO:0000786">
    <property type="term" value="C:nucleosome"/>
    <property type="evidence" value="ECO:0007669"/>
    <property type="project" value="InterPro"/>
</dbReference>
<dbReference type="GO" id="GO:0030261">
    <property type="term" value="P:chromosome condensation"/>
    <property type="evidence" value="ECO:0007669"/>
    <property type="project" value="TreeGrafter"/>
</dbReference>
<evidence type="ECO:0000313" key="7">
    <source>
        <dbReference type="Proteomes" id="UP000729402"/>
    </source>
</evidence>
<gene>
    <name evidence="6" type="ORF">GUJ93_ZPchr0005g14250</name>
</gene>
<dbReference type="PANTHER" id="PTHR11467">
    <property type="entry name" value="HISTONE H1"/>
    <property type="match status" value="1"/>
</dbReference>
<comment type="subcellular location">
    <subcellularLocation>
        <location evidence="1">Nucleus</location>
    </subcellularLocation>
</comment>
<dbReference type="PANTHER" id="PTHR11467:SF166">
    <property type="entry name" value="OS05G0597200 PROTEIN"/>
    <property type="match status" value="1"/>
</dbReference>
<feature type="compositionally biased region" description="Basic and acidic residues" evidence="4">
    <location>
        <begin position="500"/>
        <end position="509"/>
    </location>
</feature>
<feature type="compositionally biased region" description="Basic residues" evidence="4">
    <location>
        <begin position="364"/>
        <end position="379"/>
    </location>
</feature>
<evidence type="ECO:0000256" key="3">
    <source>
        <dbReference type="ARBA" id="ARBA00023242"/>
    </source>
</evidence>
<dbReference type="GO" id="GO:0031492">
    <property type="term" value="F:nucleosomal DNA binding"/>
    <property type="evidence" value="ECO:0007669"/>
    <property type="project" value="TreeGrafter"/>
</dbReference>
<dbReference type="PROSITE" id="PS51504">
    <property type="entry name" value="H15"/>
    <property type="match status" value="1"/>
</dbReference>
<evidence type="ECO:0000256" key="1">
    <source>
        <dbReference type="ARBA" id="ARBA00004123"/>
    </source>
</evidence>
<evidence type="ECO:0000256" key="2">
    <source>
        <dbReference type="ARBA" id="ARBA00023125"/>
    </source>
</evidence>
<dbReference type="InterPro" id="IPR005818">
    <property type="entry name" value="Histone_H1/H5_H15"/>
</dbReference>
<evidence type="ECO:0000259" key="5">
    <source>
        <dbReference type="PROSITE" id="PS51504"/>
    </source>
</evidence>
<dbReference type="GO" id="GO:0045910">
    <property type="term" value="P:negative regulation of DNA recombination"/>
    <property type="evidence" value="ECO:0007669"/>
    <property type="project" value="TreeGrafter"/>
</dbReference>
<sequence>MVIAVASPFSAPATAGRPHPTYKQMILQALTELREPNGSGRRAIAKYILGNFSGLPARHDALLSVHLRRLRSQGLLLMSGHSYLISASAPTDAPHQRRGRGRPPKIGNPTFAAAVKRGPGRPRKNTAPSLIPVRLPRVRQGPGRPRKNSVPVASSAAVLGVKRGPGRPRKNDASPVAPPPASGGKRGVGRPRKNATPVAPLGSSVAKRAPGRPHENVDAPIASPPPSGLKRSRKNATPVVPPAAVLGAKRGRGRPPKNASILSTAPDAKRRAGSPHKVAISVASMPSGKARPGRPRKAAMPAGKRKPGRPHKSSTAGALEGSSENVVIKTSVAVARRGRGRPPKAMLPALGGIASPAVPLLVGGKRKRGQTCKGRRPGRPTKDKPLQSGSVLPGNTAFTKRGPGRPRKDRPLEAGASVAAKVEAGTIEDGCEAEHTQTVGESGSVRNGGEVRGLQSGGASSVEKKGPGRPRKEVPLKTEHRETGIAVLVEKRGRGRPKKEKPSEARPAETGDANNRGRGTPRPISFKLC</sequence>
<evidence type="ECO:0000256" key="4">
    <source>
        <dbReference type="SAM" id="MobiDB-lite"/>
    </source>
</evidence>
<proteinExistence type="predicted"/>
<feature type="domain" description="H15" evidence="5">
    <location>
        <begin position="18"/>
        <end position="87"/>
    </location>
</feature>
<protein>
    <recommendedName>
        <fullName evidence="5">H15 domain-containing protein</fullName>
    </recommendedName>
</protein>
<organism evidence="6 7">
    <name type="scientific">Zizania palustris</name>
    <name type="common">Northern wild rice</name>
    <dbReference type="NCBI Taxonomy" id="103762"/>
    <lineage>
        <taxon>Eukaryota</taxon>
        <taxon>Viridiplantae</taxon>
        <taxon>Streptophyta</taxon>
        <taxon>Embryophyta</taxon>
        <taxon>Tracheophyta</taxon>
        <taxon>Spermatophyta</taxon>
        <taxon>Magnoliopsida</taxon>
        <taxon>Liliopsida</taxon>
        <taxon>Poales</taxon>
        <taxon>Poaceae</taxon>
        <taxon>BOP clade</taxon>
        <taxon>Oryzoideae</taxon>
        <taxon>Oryzeae</taxon>
        <taxon>Zizaniinae</taxon>
        <taxon>Zizania</taxon>
    </lineage>
</organism>
<feature type="compositionally biased region" description="Polar residues" evidence="4">
    <location>
        <begin position="436"/>
        <end position="445"/>
    </location>
</feature>
<keyword evidence="7" id="KW-1185">Reference proteome</keyword>
<feature type="region of interest" description="Disordered" evidence="4">
    <location>
        <begin position="88"/>
        <end position="322"/>
    </location>
</feature>
<dbReference type="OrthoDB" id="1110759at2759"/>
<dbReference type="GO" id="GO:0006334">
    <property type="term" value="P:nucleosome assembly"/>
    <property type="evidence" value="ECO:0007669"/>
    <property type="project" value="InterPro"/>
</dbReference>
<dbReference type="GO" id="GO:0003690">
    <property type="term" value="F:double-stranded DNA binding"/>
    <property type="evidence" value="ECO:0007669"/>
    <property type="project" value="TreeGrafter"/>
</dbReference>
<dbReference type="SMART" id="SM00526">
    <property type="entry name" value="H15"/>
    <property type="match status" value="1"/>
</dbReference>
<keyword evidence="2" id="KW-0238">DNA-binding</keyword>
<dbReference type="Pfam" id="PF00538">
    <property type="entry name" value="Linker_histone"/>
    <property type="match status" value="1"/>
</dbReference>
<reference evidence="6" key="2">
    <citation type="submission" date="2021-02" db="EMBL/GenBank/DDBJ databases">
        <authorList>
            <person name="Kimball J.A."/>
            <person name="Haas M.W."/>
            <person name="Macchietto M."/>
            <person name="Kono T."/>
            <person name="Duquette J."/>
            <person name="Shao M."/>
        </authorList>
    </citation>
    <scope>NUCLEOTIDE SEQUENCE</scope>
    <source>
        <tissue evidence="6">Fresh leaf tissue</tissue>
    </source>
</reference>
<feature type="compositionally biased region" description="Basic residues" evidence="4">
    <location>
        <begin position="291"/>
        <end position="312"/>
    </location>
</feature>
<feature type="compositionally biased region" description="Basic and acidic residues" evidence="4">
    <location>
        <begin position="462"/>
        <end position="483"/>
    </location>
</feature>
<evidence type="ECO:0000313" key="6">
    <source>
        <dbReference type="EMBL" id="KAG8069033.1"/>
    </source>
</evidence>